<organism evidence="1 2">
    <name type="scientific">Forsythia ovata</name>
    <dbReference type="NCBI Taxonomy" id="205694"/>
    <lineage>
        <taxon>Eukaryota</taxon>
        <taxon>Viridiplantae</taxon>
        <taxon>Streptophyta</taxon>
        <taxon>Embryophyta</taxon>
        <taxon>Tracheophyta</taxon>
        <taxon>Spermatophyta</taxon>
        <taxon>Magnoliopsida</taxon>
        <taxon>eudicotyledons</taxon>
        <taxon>Gunneridae</taxon>
        <taxon>Pentapetalae</taxon>
        <taxon>asterids</taxon>
        <taxon>lamiids</taxon>
        <taxon>Lamiales</taxon>
        <taxon>Oleaceae</taxon>
        <taxon>Forsythieae</taxon>
        <taxon>Forsythia</taxon>
    </lineage>
</organism>
<evidence type="ECO:0000313" key="1">
    <source>
        <dbReference type="EMBL" id="KAL2529118.1"/>
    </source>
</evidence>
<accession>A0ABD1UWN2</accession>
<keyword evidence="2" id="KW-1185">Reference proteome</keyword>
<sequence length="128" mass="14909">MAWMELINIFLHYNSEWNETYEYKNFKKAEILANKSKRSRQTNVQENVDFIPSVQAAQHPTRPPLSYAQQLLGTHYQHWEAVDGLNLLPTYGMDVPTIQIYAPQLQPTQNAVFGAWDEFVRSNLPLKN</sequence>
<gene>
    <name evidence="1" type="ORF">Fot_21719</name>
</gene>
<comment type="caution">
    <text evidence="1">The sequence shown here is derived from an EMBL/GenBank/DDBJ whole genome shotgun (WGS) entry which is preliminary data.</text>
</comment>
<evidence type="ECO:0000313" key="2">
    <source>
        <dbReference type="Proteomes" id="UP001604277"/>
    </source>
</evidence>
<dbReference type="Proteomes" id="UP001604277">
    <property type="component" value="Unassembled WGS sequence"/>
</dbReference>
<name>A0ABD1UWN2_9LAMI</name>
<reference evidence="2" key="1">
    <citation type="submission" date="2024-07" db="EMBL/GenBank/DDBJ databases">
        <title>Two chromosome-level genome assemblies of Korean endemic species Abeliophyllum distichum and Forsythia ovata (Oleaceae).</title>
        <authorList>
            <person name="Jang H."/>
        </authorList>
    </citation>
    <scope>NUCLEOTIDE SEQUENCE [LARGE SCALE GENOMIC DNA]</scope>
</reference>
<protein>
    <submittedName>
        <fullName evidence="1">Uncharacterized protein</fullName>
    </submittedName>
</protein>
<dbReference type="EMBL" id="JBFOLJ010000006">
    <property type="protein sequence ID" value="KAL2529118.1"/>
    <property type="molecule type" value="Genomic_DNA"/>
</dbReference>
<dbReference type="AlphaFoldDB" id="A0ABD1UWN2"/>
<proteinExistence type="predicted"/>